<comment type="caution">
    <text evidence="1">The sequence shown here is derived from an EMBL/GenBank/DDBJ whole genome shotgun (WGS) entry which is preliminary data.</text>
</comment>
<gene>
    <name evidence="1" type="ORF">C5L14_13550</name>
</gene>
<dbReference type="AlphaFoldDB" id="A0A2S9QE62"/>
<dbReference type="SUPFAM" id="SSF48452">
    <property type="entry name" value="TPR-like"/>
    <property type="match status" value="1"/>
</dbReference>
<dbReference type="Proteomes" id="UP000237682">
    <property type="component" value="Unassembled WGS sequence"/>
</dbReference>
<proteinExistence type="predicted"/>
<organism evidence="1 2">
    <name type="scientific">Labrys okinawensis</name>
    <dbReference type="NCBI Taxonomy" id="346911"/>
    <lineage>
        <taxon>Bacteria</taxon>
        <taxon>Pseudomonadati</taxon>
        <taxon>Pseudomonadota</taxon>
        <taxon>Alphaproteobacteria</taxon>
        <taxon>Hyphomicrobiales</taxon>
        <taxon>Xanthobacteraceae</taxon>
        <taxon>Labrys</taxon>
    </lineage>
</organism>
<accession>A0A2S9QE62</accession>
<evidence type="ECO:0000313" key="2">
    <source>
        <dbReference type="Proteomes" id="UP000237682"/>
    </source>
</evidence>
<keyword evidence="2" id="KW-1185">Reference proteome</keyword>
<dbReference type="InterPro" id="IPR011990">
    <property type="entry name" value="TPR-like_helical_dom_sf"/>
</dbReference>
<evidence type="ECO:0000313" key="1">
    <source>
        <dbReference type="EMBL" id="PRH87615.1"/>
    </source>
</evidence>
<dbReference type="EMBL" id="PUEJ01000004">
    <property type="protein sequence ID" value="PRH87615.1"/>
    <property type="molecule type" value="Genomic_DNA"/>
</dbReference>
<protein>
    <submittedName>
        <fullName evidence="1">Uncharacterized protein</fullName>
    </submittedName>
</protein>
<reference evidence="1 2" key="1">
    <citation type="submission" date="2018-02" db="EMBL/GenBank/DDBJ databases">
        <title>Whole genome sequencing of endophytic bacterium.</title>
        <authorList>
            <person name="Eedara R."/>
            <person name="Podile A.R."/>
        </authorList>
    </citation>
    <scope>NUCLEOTIDE SEQUENCE [LARGE SCALE GENOMIC DNA]</scope>
    <source>
        <strain evidence="1 2">RP1T</strain>
    </source>
</reference>
<dbReference type="OrthoDB" id="9819574at2"/>
<dbReference type="RefSeq" id="WP_105862546.1">
    <property type="nucleotide sequence ID" value="NZ_PUEJ01000004.1"/>
</dbReference>
<sequence>MALFKLERFAEAAEEARTALAITPDDNIALRTLARSTLSLGDIEGTVAALTNLLPSSVNEAVAGIRALLRHGEVQAAARVAAVAPDRIEASDSEVLARIVTLLRQQALRKQNPAQERLAAFEMALALAPDNAALRIDFLRLLASAGEASAFARNAKLVTDATALADASATLARDVGNRARQAFRDQRWQEAHDWLQAGGRLGLEQAAGDLAERIKARRLAEARKVLVAKEPDSQEHTAALLADYPEDGAARSLHARALIANRHYAQAKTLLQAVSAQGAATADDYVQLARACRASQDIESAIGACFDALALRHEDPTALVLLGHLLPGRE</sequence>
<dbReference type="Gene3D" id="1.25.40.10">
    <property type="entry name" value="Tetratricopeptide repeat domain"/>
    <property type="match status" value="2"/>
</dbReference>
<name>A0A2S9QE62_9HYPH</name>